<comment type="similarity">
    <text evidence="2">Belongs to the cytochrome P450 family.</text>
</comment>
<dbReference type="GO" id="GO:0005506">
    <property type="term" value="F:iron ion binding"/>
    <property type="evidence" value="ECO:0007669"/>
    <property type="project" value="InterPro"/>
</dbReference>
<evidence type="ECO:0000256" key="2">
    <source>
        <dbReference type="ARBA" id="ARBA00010617"/>
    </source>
</evidence>
<accession>A0A370TZF7</accession>
<evidence type="ECO:0000313" key="7">
    <source>
        <dbReference type="Proteomes" id="UP000254866"/>
    </source>
</evidence>
<dbReference type="Pfam" id="PF00067">
    <property type="entry name" value="p450"/>
    <property type="match status" value="1"/>
</dbReference>
<dbReference type="GeneID" id="43593740"/>
<dbReference type="Gene3D" id="1.10.630.10">
    <property type="entry name" value="Cytochrome P450"/>
    <property type="match status" value="1"/>
</dbReference>
<proteinExistence type="inferred from homology"/>
<reference evidence="6 7" key="1">
    <citation type="journal article" date="2018" name="IMA Fungus">
        <title>IMA Genome-F 9: Draft genome sequence of Annulohypoxylon stygium, Aspergillus mulundensis, Berkeleyomyces basicola (syn. Thielaviopsis basicola), Ceratocystis smalleyi, two Cercospora beticola strains, Coleophoma cylindrospora, Fusarium fracticaudum, Phialophora cf. hyalina, and Morchella septimelata.</title>
        <authorList>
            <person name="Wingfield B.D."/>
            <person name="Bills G.F."/>
            <person name="Dong Y."/>
            <person name="Huang W."/>
            <person name="Nel W.J."/>
            <person name="Swalarsk-Parry B.S."/>
            <person name="Vaghefi N."/>
            <person name="Wilken P.M."/>
            <person name="An Z."/>
            <person name="de Beer Z.W."/>
            <person name="De Vos L."/>
            <person name="Chen L."/>
            <person name="Duong T.A."/>
            <person name="Gao Y."/>
            <person name="Hammerbacher A."/>
            <person name="Kikkert J.R."/>
            <person name="Li Y."/>
            <person name="Li H."/>
            <person name="Li K."/>
            <person name="Li Q."/>
            <person name="Liu X."/>
            <person name="Ma X."/>
            <person name="Naidoo K."/>
            <person name="Pethybridge S.J."/>
            <person name="Sun J."/>
            <person name="Steenkamp E.T."/>
            <person name="van der Nest M.A."/>
            <person name="van Wyk S."/>
            <person name="Wingfield M.J."/>
            <person name="Xiong C."/>
            <person name="Yue Q."/>
            <person name="Zhang X."/>
        </authorList>
    </citation>
    <scope>NUCLEOTIDE SEQUENCE [LARGE SCALE GENOMIC DNA]</scope>
    <source>
        <strain evidence="6 7">BP 5553</strain>
    </source>
</reference>
<dbReference type="Proteomes" id="UP000254866">
    <property type="component" value="Unassembled WGS sequence"/>
</dbReference>
<dbReference type="STRING" id="2656787.A0A370TZF7"/>
<dbReference type="OrthoDB" id="1844152at2759"/>
<dbReference type="AlphaFoldDB" id="A0A370TZF7"/>
<protein>
    <recommendedName>
        <fullName evidence="8">Cytochrome P450</fullName>
    </recommendedName>
</protein>
<comment type="cofactor">
    <cofactor evidence="1">
        <name>heme</name>
        <dbReference type="ChEBI" id="CHEBI:30413"/>
    </cofactor>
</comment>
<name>A0A370TZF7_9HELO</name>
<evidence type="ECO:0000256" key="1">
    <source>
        <dbReference type="ARBA" id="ARBA00001971"/>
    </source>
</evidence>
<evidence type="ECO:0000256" key="3">
    <source>
        <dbReference type="ARBA" id="ARBA00022723"/>
    </source>
</evidence>
<dbReference type="InterPro" id="IPR036396">
    <property type="entry name" value="Cyt_P450_sf"/>
</dbReference>
<keyword evidence="7" id="KW-1185">Reference proteome</keyword>
<organism evidence="6 7">
    <name type="scientific">Venustampulla echinocandica</name>
    <dbReference type="NCBI Taxonomy" id="2656787"/>
    <lineage>
        <taxon>Eukaryota</taxon>
        <taxon>Fungi</taxon>
        <taxon>Dikarya</taxon>
        <taxon>Ascomycota</taxon>
        <taxon>Pezizomycotina</taxon>
        <taxon>Leotiomycetes</taxon>
        <taxon>Helotiales</taxon>
        <taxon>Pleuroascaceae</taxon>
        <taxon>Venustampulla</taxon>
    </lineage>
</organism>
<evidence type="ECO:0008006" key="8">
    <source>
        <dbReference type="Google" id="ProtNLM"/>
    </source>
</evidence>
<dbReference type="GO" id="GO:0020037">
    <property type="term" value="F:heme binding"/>
    <property type="evidence" value="ECO:0007669"/>
    <property type="project" value="InterPro"/>
</dbReference>
<gene>
    <name evidence="6" type="ORF">BP5553_00891</name>
</gene>
<dbReference type="EMBL" id="NPIC01000001">
    <property type="protein sequence ID" value="RDL40912.1"/>
    <property type="molecule type" value="Genomic_DNA"/>
</dbReference>
<dbReference type="PANTHER" id="PTHR46206">
    <property type="entry name" value="CYTOCHROME P450"/>
    <property type="match status" value="1"/>
</dbReference>
<evidence type="ECO:0000256" key="4">
    <source>
        <dbReference type="ARBA" id="ARBA00023002"/>
    </source>
</evidence>
<dbReference type="CDD" id="cd11041">
    <property type="entry name" value="CYP503A1-like"/>
    <property type="match status" value="1"/>
</dbReference>
<sequence>MAHYPDSSYFEFYQSADALLKLTSKPTRYSTKHRRAFPKFESILGSPDEDDQFLNWTKYKTKTDGTAIPHVKLHLSIGFAAIATTATALVSILHELAANTDLVEILRNEIEEVSPQGSDFLDGGSLSKLLKMDSLMKGSQRIYPFTQVASIRELRDDITLEDGKVRLKRGSACVAANSATTTDPRYYCNDPNVFDPLRFYKLRTQSTHSTDKYKFTAINHELLPWGYGRHACPSRFLAHDTMKITLALLITKYDIRLSSKSKIRPPPWRFGHTIIPDPTVEFEFKSRKV</sequence>
<dbReference type="RefSeq" id="XP_031873568.1">
    <property type="nucleotide sequence ID" value="XM_032009514.1"/>
</dbReference>
<dbReference type="GO" id="GO:0004497">
    <property type="term" value="F:monooxygenase activity"/>
    <property type="evidence" value="ECO:0007669"/>
    <property type="project" value="InterPro"/>
</dbReference>
<comment type="caution">
    <text evidence="6">The sequence shown here is derived from an EMBL/GenBank/DDBJ whole genome shotgun (WGS) entry which is preliminary data.</text>
</comment>
<keyword evidence="5" id="KW-0408">Iron</keyword>
<keyword evidence="4" id="KW-0560">Oxidoreductase</keyword>
<dbReference type="SUPFAM" id="SSF48264">
    <property type="entry name" value="Cytochrome P450"/>
    <property type="match status" value="1"/>
</dbReference>
<dbReference type="PANTHER" id="PTHR46206:SF4">
    <property type="entry name" value="P450, PUTATIVE (EUROFUNG)-RELATED"/>
    <property type="match status" value="1"/>
</dbReference>
<evidence type="ECO:0000313" key="6">
    <source>
        <dbReference type="EMBL" id="RDL40912.1"/>
    </source>
</evidence>
<dbReference type="InterPro" id="IPR001128">
    <property type="entry name" value="Cyt_P450"/>
</dbReference>
<evidence type="ECO:0000256" key="5">
    <source>
        <dbReference type="ARBA" id="ARBA00023004"/>
    </source>
</evidence>
<keyword evidence="3" id="KW-0479">Metal-binding</keyword>
<dbReference type="GO" id="GO:0016705">
    <property type="term" value="F:oxidoreductase activity, acting on paired donors, with incorporation or reduction of molecular oxygen"/>
    <property type="evidence" value="ECO:0007669"/>
    <property type="project" value="InterPro"/>
</dbReference>